<keyword evidence="2" id="KW-1185">Reference proteome</keyword>
<accession>A0A2N3LCK9</accession>
<protein>
    <submittedName>
        <fullName evidence="1">Uncharacterized protein</fullName>
    </submittedName>
</protein>
<dbReference type="Proteomes" id="UP000233440">
    <property type="component" value="Unassembled WGS sequence"/>
</dbReference>
<name>A0A2N3LCK9_9BACI</name>
<organism evidence="1 2">
    <name type="scientific">Heyndrickxia camelliae</name>
    <dbReference type="NCBI Taxonomy" id="1707093"/>
    <lineage>
        <taxon>Bacteria</taxon>
        <taxon>Bacillati</taxon>
        <taxon>Bacillota</taxon>
        <taxon>Bacilli</taxon>
        <taxon>Bacillales</taxon>
        <taxon>Bacillaceae</taxon>
        <taxon>Heyndrickxia</taxon>
    </lineage>
</organism>
<comment type="caution">
    <text evidence="1">The sequence shown here is derived from an EMBL/GenBank/DDBJ whole genome shotgun (WGS) entry which is preliminary data.</text>
</comment>
<dbReference type="AlphaFoldDB" id="A0A2N3LCK9"/>
<reference evidence="1 2" key="1">
    <citation type="submission" date="2017-11" db="EMBL/GenBank/DDBJ databases">
        <title>Bacillus camelliae sp. nov., isolated from pu'er tea.</title>
        <authorList>
            <person name="Niu L."/>
        </authorList>
    </citation>
    <scope>NUCLEOTIDE SEQUENCE [LARGE SCALE GENOMIC DNA]</scope>
    <source>
        <strain evidence="1 2">7578-1</strain>
    </source>
</reference>
<proteinExistence type="predicted"/>
<gene>
    <name evidence="1" type="ORF">CWO92_24705</name>
</gene>
<evidence type="ECO:0000313" key="2">
    <source>
        <dbReference type="Proteomes" id="UP000233440"/>
    </source>
</evidence>
<dbReference type="EMBL" id="PIQO01000049">
    <property type="protein sequence ID" value="PKR82392.1"/>
    <property type="molecule type" value="Genomic_DNA"/>
</dbReference>
<sequence length="161" mass="18809">MGTNFSVNVEKHTSLEINGDEGLVSYTIELIKEKNGKNDIVYVEQVSSFDEVINYELDNPVNFMHQLSNYNELGWLPEFVGAGEYDFAGKKVNIELKDLLEFCHKYYYLQENDKEWIIRLMKPYIEKFQSESKLDELIFNLLKVSLNDESTAEDIIQSFEV</sequence>
<evidence type="ECO:0000313" key="1">
    <source>
        <dbReference type="EMBL" id="PKR82392.1"/>
    </source>
</evidence>